<evidence type="ECO:0000313" key="1">
    <source>
        <dbReference type="EMBL" id="EFV45964.1"/>
    </source>
</evidence>
<dbReference type="Proteomes" id="UP000006034">
    <property type="component" value="Unassembled WGS sequence"/>
</dbReference>
<name>E5Y218_BILW3</name>
<protein>
    <submittedName>
        <fullName evidence="1">Uncharacterized protein</fullName>
    </submittedName>
</protein>
<sequence length="84" mass="9280">MSTPTRDTAVSVSESTFLRDNMVCHLDTVTYVSAEHGEKETVVEVCEPYVAPEPKDCTQSSQEREPESQVFISPEFGNAIEALV</sequence>
<reference evidence="1 2" key="2">
    <citation type="submission" date="2013-04" db="EMBL/GenBank/DDBJ databases">
        <title>The Genome Sequence of Bilophila wadsworthia 3_1_6.</title>
        <authorList>
            <consortium name="The Broad Institute Genomics Platform"/>
            <person name="Earl A."/>
            <person name="Ward D."/>
            <person name="Feldgarden M."/>
            <person name="Gevers D."/>
            <person name="Sibley C."/>
            <person name="Strauss J."/>
            <person name="Allen-Vercoe E."/>
            <person name="Walker B."/>
            <person name="Young S."/>
            <person name="Zeng Q."/>
            <person name="Gargeya S."/>
            <person name="Fitzgerald M."/>
            <person name="Haas B."/>
            <person name="Abouelleil A."/>
            <person name="Allen A.W."/>
            <person name="Alvarado L."/>
            <person name="Arachchi H.M."/>
            <person name="Berlin A.M."/>
            <person name="Chapman S.B."/>
            <person name="Gainer-Dewar J."/>
            <person name="Goldberg J."/>
            <person name="Griggs A."/>
            <person name="Gujja S."/>
            <person name="Hansen M."/>
            <person name="Howarth C."/>
            <person name="Imamovic A."/>
            <person name="Ireland A."/>
            <person name="Larimer J."/>
            <person name="McCowan C."/>
            <person name="Murphy C."/>
            <person name="Pearson M."/>
            <person name="Poon T.W."/>
            <person name="Priest M."/>
            <person name="Roberts A."/>
            <person name="Saif S."/>
            <person name="Shea T."/>
            <person name="Sisk P."/>
            <person name="Sykes S."/>
            <person name="Wortman J."/>
            <person name="Nusbaum C."/>
            <person name="Birren B."/>
        </authorList>
    </citation>
    <scope>NUCLEOTIDE SEQUENCE [LARGE SCALE GENOMIC DNA]</scope>
    <source>
        <strain evidence="1 2">3_1_6</strain>
    </source>
</reference>
<dbReference type="HOGENOM" id="CLU_2520959_0_0_7"/>
<organism evidence="1 2">
    <name type="scientific">Bilophila wadsworthia (strain 3_1_6)</name>
    <dbReference type="NCBI Taxonomy" id="563192"/>
    <lineage>
        <taxon>Bacteria</taxon>
        <taxon>Pseudomonadati</taxon>
        <taxon>Thermodesulfobacteriota</taxon>
        <taxon>Desulfovibrionia</taxon>
        <taxon>Desulfovibrionales</taxon>
        <taxon>Desulfovibrionaceae</taxon>
        <taxon>Bilophila</taxon>
    </lineage>
</organism>
<evidence type="ECO:0000313" key="2">
    <source>
        <dbReference type="Proteomes" id="UP000006034"/>
    </source>
</evidence>
<dbReference type="RefSeq" id="WP_005024296.1">
    <property type="nucleotide sequence ID" value="NZ_KE150239.1"/>
</dbReference>
<dbReference type="GeneID" id="78086985"/>
<keyword evidence="2" id="KW-1185">Reference proteome</keyword>
<proteinExistence type="predicted"/>
<dbReference type="AlphaFoldDB" id="E5Y218"/>
<accession>E5Y218</accession>
<gene>
    <name evidence="1" type="ORF">HMPREF0179_00227</name>
</gene>
<reference evidence="1 2" key="1">
    <citation type="submission" date="2010-10" db="EMBL/GenBank/DDBJ databases">
        <authorList>
            <consortium name="The Broad Institute Genome Sequencing Platform"/>
            <person name="Ward D."/>
            <person name="Earl A."/>
            <person name="Feldgarden M."/>
            <person name="Young S.K."/>
            <person name="Gargeya S."/>
            <person name="Zeng Q."/>
            <person name="Alvarado L."/>
            <person name="Berlin A."/>
            <person name="Bochicchio J."/>
            <person name="Chapman S.B."/>
            <person name="Chen Z."/>
            <person name="Freedman E."/>
            <person name="Gellesch M."/>
            <person name="Goldberg J."/>
            <person name="Griggs A."/>
            <person name="Gujja S."/>
            <person name="Heilman E."/>
            <person name="Heiman D."/>
            <person name="Howarth C."/>
            <person name="Mehta T."/>
            <person name="Neiman D."/>
            <person name="Pearson M."/>
            <person name="Roberts A."/>
            <person name="Saif S."/>
            <person name="Shea T."/>
            <person name="Shenoy N."/>
            <person name="Sisk P."/>
            <person name="Stolte C."/>
            <person name="Sykes S."/>
            <person name="White J."/>
            <person name="Yandava C."/>
            <person name="Allen-Vercoe E."/>
            <person name="Sibley C."/>
            <person name="Ambrose C.E."/>
            <person name="Strauss J."/>
            <person name="Daigneault M."/>
            <person name="Haas B."/>
            <person name="Nusbaum C."/>
            <person name="Birren B."/>
        </authorList>
    </citation>
    <scope>NUCLEOTIDE SEQUENCE [LARGE SCALE GENOMIC DNA]</scope>
    <source>
        <strain evidence="1 2">3_1_6</strain>
    </source>
</reference>
<dbReference type="EMBL" id="ADCP02000002">
    <property type="protein sequence ID" value="EFV45964.1"/>
    <property type="molecule type" value="Genomic_DNA"/>
</dbReference>
<comment type="caution">
    <text evidence="1">The sequence shown here is derived from an EMBL/GenBank/DDBJ whole genome shotgun (WGS) entry which is preliminary data.</text>
</comment>